<gene>
    <name evidence="2" type="ORF">B0T20DRAFT_399095</name>
</gene>
<organism evidence="2 3">
    <name type="scientific">Sordaria brevicollis</name>
    <dbReference type="NCBI Taxonomy" id="83679"/>
    <lineage>
        <taxon>Eukaryota</taxon>
        <taxon>Fungi</taxon>
        <taxon>Dikarya</taxon>
        <taxon>Ascomycota</taxon>
        <taxon>Pezizomycotina</taxon>
        <taxon>Sordariomycetes</taxon>
        <taxon>Sordariomycetidae</taxon>
        <taxon>Sordariales</taxon>
        <taxon>Sordariaceae</taxon>
        <taxon>Sordaria</taxon>
    </lineage>
</organism>
<evidence type="ECO:0000313" key="2">
    <source>
        <dbReference type="EMBL" id="KAK3402769.1"/>
    </source>
</evidence>
<reference evidence="2" key="1">
    <citation type="journal article" date="2023" name="Mol. Phylogenet. Evol.">
        <title>Genome-scale phylogeny and comparative genomics of the fungal order Sordariales.</title>
        <authorList>
            <person name="Hensen N."/>
            <person name="Bonometti L."/>
            <person name="Westerberg I."/>
            <person name="Brannstrom I.O."/>
            <person name="Guillou S."/>
            <person name="Cros-Aarteil S."/>
            <person name="Calhoun S."/>
            <person name="Haridas S."/>
            <person name="Kuo A."/>
            <person name="Mondo S."/>
            <person name="Pangilinan J."/>
            <person name="Riley R."/>
            <person name="LaButti K."/>
            <person name="Andreopoulos B."/>
            <person name="Lipzen A."/>
            <person name="Chen C."/>
            <person name="Yan M."/>
            <person name="Daum C."/>
            <person name="Ng V."/>
            <person name="Clum A."/>
            <person name="Steindorff A."/>
            <person name="Ohm R.A."/>
            <person name="Martin F."/>
            <person name="Silar P."/>
            <person name="Natvig D.O."/>
            <person name="Lalanne C."/>
            <person name="Gautier V."/>
            <person name="Ament-Velasquez S.L."/>
            <person name="Kruys A."/>
            <person name="Hutchinson M.I."/>
            <person name="Powell A.J."/>
            <person name="Barry K."/>
            <person name="Miller A.N."/>
            <person name="Grigoriev I.V."/>
            <person name="Debuchy R."/>
            <person name="Gladieux P."/>
            <person name="Hiltunen Thoren M."/>
            <person name="Johannesson H."/>
        </authorList>
    </citation>
    <scope>NUCLEOTIDE SEQUENCE</scope>
    <source>
        <strain evidence="2">FGSC 1904</strain>
    </source>
</reference>
<name>A0AAE0PMU3_SORBR</name>
<dbReference type="Proteomes" id="UP001281003">
    <property type="component" value="Unassembled WGS sequence"/>
</dbReference>
<feature type="transmembrane region" description="Helical" evidence="1">
    <location>
        <begin position="94"/>
        <end position="117"/>
    </location>
</feature>
<dbReference type="EMBL" id="JAUTDP010000001">
    <property type="protein sequence ID" value="KAK3402769.1"/>
    <property type="molecule type" value="Genomic_DNA"/>
</dbReference>
<evidence type="ECO:0000256" key="1">
    <source>
        <dbReference type="SAM" id="Phobius"/>
    </source>
</evidence>
<accession>A0AAE0PMU3</accession>
<keyword evidence="1" id="KW-0472">Membrane</keyword>
<proteinExistence type="predicted"/>
<feature type="transmembrane region" description="Helical" evidence="1">
    <location>
        <begin position="64"/>
        <end position="88"/>
    </location>
</feature>
<sequence>MSQPNTSPRNQKPYHNLWLYTTPLPRKPWEKDYTQEMDTFRPQPAHLRNQPPRPTTWRQILKELLIILPLQLLAGWIILGIMLGVAIYTLGCELLLPFTPFRCFLLGSLGVPLWYLCEWRKRVLVERKLEEDRRRVLEWERGRRRRRR</sequence>
<keyword evidence="1" id="KW-0812">Transmembrane</keyword>
<comment type="caution">
    <text evidence="2">The sequence shown here is derived from an EMBL/GenBank/DDBJ whole genome shotgun (WGS) entry which is preliminary data.</text>
</comment>
<evidence type="ECO:0000313" key="3">
    <source>
        <dbReference type="Proteomes" id="UP001281003"/>
    </source>
</evidence>
<reference evidence="2" key="2">
    <citation type="submission" date="2023-07" db="EMBL/GenBank/DDBJ databases">
        <authorList>
            <consortium name="Lawrence Berkeley National Laboratory"/>
            <person name="Haridas S."/>
            <person name="Hensen N."/>
            <person name="Bonometti L."/>
            <person name="Westerberg I."/>
            <person name="Brannstrom I.O."/>
            <person name="Guillou S."/>
            <person name="Cros-Aarteil S."/>
            <person name="Calhoun S."/>
            <person name="Kuo A."/>
            <person name="Mondo S."/>
            <person name="Pangilinan J."/>
            <person name="Riley R."/>
            <person name="LaButti K."/>
            <person name="Andreopoulos B."/>
            <person name="Lipzen A."/>
            <person name="Chen C."/>
            <person name="Yanf M."/>
            <person name="Daum C."/>
            <person name="Ng V."/>
            <person name="Clum A."/>
            <person name="Steindorff A."/>
            <person name="Ohm R."/>
            <person name="Martin F."/>
            <person name="Silar P."/>
            <person name="Natvig D."/>
            <person name="Lalanne C."/>
            <person name="Gautier V."/>
            <person name="Ament-velasquez S.L."/>
            <person name="Kruys A."/>
            <person name="Hutchinson M.I."/>
            <person name="Powell A.J."/>
            <person name="Barry K."/>
            <person name="Miller A.N."/>
            <person name="Grigoriev I.V."/>
            <person name="Debuchy R."/>
            <person name="Gladieux P."/>
            <person name="Thoren M.H."/>
            <person name="Johannesson H."/>
        </authorList>
    </citation>
    <scope>NUCLEOTIDE SEQUENCE</scope>
    <source>
        <strain evidence="2">FGSC 1904</strain>
    </source>
</reference>
<protein>
    <submittedName>
        <fullName evidence="2">Uncharacterized protein</fullName>
    </submittedName>
</protein>
<dbReference type="AlphaFoldDB" id="A0AAE0PMU3"/>
<keyword evidence="3" id="KW-1185">Reference proteome</keyword>
<keyword evidence="1" id="KW-1133">Transmembrane helix</keyword>